<keyword evidence="2" id="KW-1185">Reference proteome</keyword>
<dbReference type="EMBL" id="KN716521">
    <property type="protein sequence ID" value="KJH43854.1"/>
    <property type="molecule type" value="Genomic_DNA"/>
</dbReference>
<sequence length="144" mass="16003">MKSMSDVKSLAAYSSITHITSIQSRRICLNNGPQCRGSGLVRFYSIQSIVMNNRYQDSGSFTATLEEDKRGPQILILDYPRRSQPKMLTAAEQADRPTGSSGLITTGDGKVVIQFRFESRHNIFVQRLRWISGSAMSTIAISTP</sequence>
<dbReference type="Proteomes" id="UP000053766">
    <property type="component" value="Unassembled WGS sequence"/>
</dbReference>
<gene>
    <name evidence="1" type="ORF">DICVIV_10140</name>
</gene>
<organism evidence="1 2">
    <name type="scientific">Dictyocaulus viviparus</name>
    <name type="common">Bovine lungworm</name>
    <dbReference type="NCBI Taxonomy" id="29172"/>
    <lineage>
        <taxon>Eukaryota</taxon>
        <taxon>Metazoa</taxon>
        <taxon>Ecdysozoa</taxon>
        <taxon>Nematoda</taxon>
        <taxon>Chromadorea</taxon>
        <taxon>Rhabditida</taxon>
        <taxon>Rhabditina</taxon>
        <taxon>Rhabditomorpha</taxon>
        <taxon>Strongyloidea</taxon>
        <taxon>Metastrongylidae</taxon>
        <taxon>Dictyocaulus</taxon>
    </lineage>
</organism>
<evidence type="ECO:0000313" key="2">
    <source>
        <dbReference type="Proteomes" id="UP000053766"/>
    </source>
</evidence>
<name>A0A0D8XJ68_DICVI</name>
<protein>
    <submittedName>
        <fullName evidence="1">Uncharacterized protein</fullName>
    </submittedName>
</protein>
<evidence type="ECO:0000313" key="1">
    <source>
        <dbReference type="EMBL" id="KJH43854.1"/>
    </source>
</evidence>
<proteinExistence type="predicted"/>
<dbReference type="AlphaFoldDB" id="A0A0D8XJ68"/>
<accession>A0A0D8XJ68</accession>
<reference evidence="2" key="2">
    <citation type="journal article" date="2016" name="Sci. Rep.">
        <title>Dictyocaulus viviparus genome, variome and transcriptome elucidate lungworm biology and support future intervention.</title>
        <authorList>
            <person name="McNulty S.N."/>
            <person name="Strube C."/>
            <person name="Rosa B.A."/>
            <person name="Martin J.C."/>
            <person name="Tyagi R."/>
            <person name="Choi Y.J."/>
            <person name="Wang Q."/>
            <person name="Hallsworth Pepin K."/>
            <person name="Zhang X."/>
            <person name="Ozersky P."/>
            <person name="Wilson R.K."/>
            <person name="Sternberg P.W."/>
            <person name="Gasser R.B."/>
            <person name="Mitreva M."/>
        </authorList>
    </citation>
    <scope>NUCLEOTIDE SEQUENCE [LARGE SCALE GENOMIC DNA]</scope>
    <source>
        <strain evidence="2">HannoverDv2000</strain>
    </source>
</reference>
<reference evidence="1 2" key="1">
    <citation type="submission" date="2013-11" db="EMBL/GenBank/DDBJ databases">
        <title>Draft genome of the bovine lungworm Dictyocaulus viviparus.</title>
        <authorList>
            <person name="Mitreva M."/>
        </authorList>
    </citation>
    <scope>NUCLEOTIDE SEQUENCE [LARGE SCALE GENOMIC DNA]</scope>
    <source>
        <strain evidence="1 2">HannoverDv2000</strain>
    </source>
</reference>